<protein>
    <recommendedName>
        <fullName evidence="1">Bc2l-C N-terminal domain-containing protein</fullName>
    </recommendedName>
</protein>
<comment type="caution">
    <text evidence="2">The sequence shown here is derived from an EMBL/GenBank/DDBJ whole genome shotgun (WGS) entry which is preliminary data.</text>
</comment>
<feature type="domain" description="Bc2l-C N-terminal" evidence="1">
    <location>
        <begin position="10"/>
        <end position="125"/>
    </location>
</feature>
<reference evidence="2" key="1">
    <citation type="submission" date="2019-02" db="EMBL/GenBank/DDBJ databases">
        <authorList>
            <person name="Pothier F.J."/>
        </authorList>
    </citation>
    <scope>NUCLEOTIDE SEQUENCE</scope>
    <source>
        <strain evidence="2">CI-1B</strain>
    </source>
</reference>
<dbReference type="RefSeq" id="WP_139486298.1">
    <property type="nucleotide sequence ID" value="NZ_CAADFB020000042.1"/>
</dbReference>
<keyword evidence="3" id="KW-1185">Reference proteome</keyword>
<evidence type="ECO:0000313" key="2">
    <source>
        <dbReference type="EMBL" id="VIO69590.1"/>
    </source>
</evidence>
<dbReference type="EMBL" id="CAADFC020000009">
    <property type="protein sequence ID" value="VIO69590.1"/>
    <property type="molecule type" value="Genomic_DNA"/>
</dbReference>
<dbReference type="Proteomes" id="UP000328092">
    <property type="component" value="Unassembled WGS sequence"/>
</dbReference>
<dbReference type="Gene3D" id="2.60.120.760">
    <property type="match status" value="1"/>
</dbReference>
<dbReference type="InterPro" id="IPR048921">
    <property type="entry name" value="Bc2l-C_N"/>
</dbReference>
<gene>
    <name evidence="2" type="ORF">CI1B_27970</name>
</gene>
<accession>A0A508T5H9</accession>
<sequence length="127" mass="12897">MAVYAQTSGILTTNSGSFVAIPGLSITIPEGVGITSIIILNVPFPYAQGNDTPGGSFGITVNGVMSGVVAGFTYNEPTPQSFGRVPTTLVVGIPLGNKPQVIQAVWSGVRGSTVTIDTPATLTAIMS</sequence>
<evidence type="ECO:0000313" key="3">
    <source>
        <dbReference type="Proteomes" id="UP000328092"/>
    </source>
</evidence>
<dbReference type="OrthoDB" id="8232269at2"/>
<proteinExistence type="predicted"/>
<organism evidence="2 3">
    <name type="scientific">Bradyrhizobium ivorense</name>
    <dbReference type="NCBI Taxonomy" id="2511166"/>
    <lineage>
        <taxon>Bacteria</taxon>
        <taxon>Pseudomonadati</taxon>
        <taxon>Pseudomonadota</taxon>
        <taxon>Alphaproteobacteria</taxon>
        <taxon>Hyphomicrobiales</taxon>
        <taxon>Nitrobacteraceae</taxon>
        <taxon>Bradyrhizobium</taxon>
    </lineage>
</organism>
<evidence type="ECO:0000259" key="1">
    <source>
        <dbReference type="Pfam" id="PF21592"/>
    </source>
</evidence>
<dbReference type="Pfam" id="PF21592">
    <property type="entry name" value="Bc2l-C_N"/>
    <property type="match status" value="1"/>
</dbReference>
<name>A0A508T5H9_9BRAD</name>
<dbReference type="AlphaFoldDB" id="A0A508T5H9"/>